<sequence>MSNLDKSKKDLIFSKFNEELEPAESSAIYNLLNPIKETDKDLYNIGCKLDNSYKMRQLLHVYIGESYNIDRNDFCSLLNEWLNSKKIEYISGKRDCESNTELWEQKIEILWSKLKESVGEGESCERNEVTYNCSISPEFKTPITLCFMLLGIFLITFFFLYKFSPLGSRIHNCLNRKKRILQNTVPEESCKLLERSSENEISHFERERINIGYYYSGN</sequence>
<proteinExistence type="predicted"/>
<dbReference type="EMBL" id="CM043780">
    <property type="protein sequence ID" value="KAI4836220.1"/>
    <property type="molecule type" value="Genomic_DNA"/>
</dbReference>
<organism evidence="1 2">
    <name type="scientific">Plasmodium brasilianum</name>
    <dbReference type="NCBI Taxonomy" id="5824"/>
    <lineage>
        <taxon>Eukaryota</taxon>
        <taxon>Sar</taxon>
        <taxon>Alveolata</taxon>
        <taxon>Apicomplexa</taxon>
        <taxon>Aconoidasida</taxon>
        <taxon>Haemosporida</taxon>
        <taxon>Plasmodiidae</taxon>
        <taxon>Plasmodium</taxon>
        <taxon>Plasmodium (Plasmodium)</taxon>
    </lineage>
</organism>
<evidence type="ECO:0000313" key="2">
    <source>
        <dbReference type="Proteomes" id="UP001056978"/>
    </source>
</evidence>
<dbReference type="Proteomes" id="UP001056978">
    <property type="component" value="Chromosome 12"/>
</dbReference>
<protein>
    <submittedName>
        <fullName evidence="1">Uncharacterized protein</fullName>
    </submittedName>
</protein>
<keyword evidence="2" id="KW-1185">Reference proteome</keyword>
<accession>A0ACB9Y3R4</accession>
<name>A0ACB9Y3R4_PLABR</name>
<comment type="caution">
    <text evidence="1">The sequence shown here is derived from an EMBL/GenBank/DDBJ whole genome shotgun (WGS) entry which is preliminary data.</text>
</comment>
<evidence type="ECO:0000313" key="1">
    <source>
        <dbReference type="EMBL" id="KAI4836220.1"/>
    </source>
</evidence>
<gene>
    <name evidence="1" type="ORF">MKS88_004008</name>
</gene>
<reference evidence="1" key="1">
    <citation type="submission" date="2022-06" db="EMBL/GenBank/DDBJ databases">
        <title>The First Complete Genome of the Simian Malaria Parasite Plasmodium brasilianum.</title>
        <authorList>
            <person name="Bajic M."/>
            <person name="Ravishankar S."/>
        </authorList>
    </citation>
    <scope>NUCLEOTIDE SEQUENCE</scope>
    <source>
        <strain evidence="1">Bolivian I</strain>
    </source>
</reference>